<dbReference type="Proteomes" id="UP000027153">
    <property type="component" value="Unassembled WGS sequence"/>
</dbReference>
<keyword evidence="2" id="KW-1185">Reference proteome</keyword>
<proteinExistence type="predicted"/>
<dbReference type="RefSeq" id="WP_277812952.1">
    <property type="nucleotide sequence ID" value="NZ_JMIY01000008.1"/>
</dbReference>
<evidence type="ECO:0000313" key="1">
    <source>
        <dbReference type="EMBL" id="KCZ70356.1"/>
    </source>
</evidence>
<reference evidence="1 2" key="1">
    <citation type="journal article" date="2013" name="Nature">
        <title>Anaerobic oxidation of methane coupled to nitrate reduction in a novel archaeal lineage.</title>
        <authorList>
            <person name="Haroon M.F."/>
            <person name="Hu S."/>
            <person name="Shi Y."/>
            <person name="Imelfort M."/>
            <person name="Keller J."/>
            <person name="Hugenholtz P."/>
            <person name="Yuan Z."/>
            <person name="Tyson G.W."/>
        </authorList>
    </citation>
    <scope>NUCLEOTIDE SEQUENCE [LARGE SCALE GENOMIC DNA]</scope>
    <source>
        <strain evidence="1 2">ANME-2d</strain>
    </source>
</reference>
<comment type="caution">
    <text evidence="1">The sequence shown here is derived from an EMBL/GenBank/DDBJ whole genome shotgun (WGS) entry which is preliminary data.</text>
</comment>
<dbReference type="EMBL" id="JMIY01000008">
    <property type="protein sequence ID" value="KCZ70356.1"/>
    <property type="molecule type" value="Genomic_DNA"/>
</dbReference>
<protein>
    <submittedName>
        <fullName evidence="1">Uncharacterized protein</fullName>
    </submittedName>
</protein>
<evidence type="ECO:0000313" key="2">
    <source>
        <dbReference type="Proteomes" id="UP000027153"/>
    </source>
</evidence>
<gene>
    <name evidence="1" type="ORF">ANME2D_03271</name>
</gene>
<organism evidence="1 2">
    <name type="scientific">Candidatus Methanoperedens nitratireducens</name>
    <dbReference type="NCBI Taxonomy" id="1392998"/>
    <lineage>
        <taxon>Archaea</taxon>
        <taxon>Methanobacteriati</taxon>
        <taxon>Methanobacteriota</taxon>
        <taxon>Stenosarchaea group</taxon>
        <taxon>Methanomicrobia</taxon>
        <taxon>Methanosarcinales</taxon>
        <taxon>ANME-2 cluster</taxon>
        <taxon>Candidatus Methanoperedentaceae</taxon>
        <taxon>Candidatus Methanoperedens</taxon>
    </lineage>
</organism>
<accession>A0A062UTI4</accession>
<dbReference type="AlphaFoldDB" id="A0A062UTI4"/>
<sequence length="41" mass="4803">MKNGTREQIDRVTQAFLPMKKFDIAKLKKAYEEGEGTWQNT</sequence>
<name>A0A062UTI4_9EURY</name>